<dbReference type="Proteomes" id="UP000000723">
    <property type="component" value="Plasmid pCFPG1"/>
</dbReference>
<reference evidence="3" key="1">
    <citation type="journal article" date="2008" name="Science">
        <title>Genome of an endosymbiont coupling N2 fixation to cellulolysis within RT protist cells in termite gut.</title>
        <authorList>
            <person name="Hongoh Y."/>
            <person name="Sharma V.K."/>
            <person name="Prakash T."/>
            <person name="Noda S."/>
            <person name="Toh H."/>
            <person name="Taylor T.D."/>
            <person name="Kudo T."/>
            <person name="Sakaki Y."/>
            <person name="Toyoda A."/>
            <person name="Hattori M."/>
            <person name="Ohkuma M."/>
        </authorList>
    </citation>
    <scope>NUCLEOTIDE SEQUENCE [LARGE SCALE GENOMIC DNA]</scope>
    <source>
        <plasmid evidence="3">pCFPG1</plasmid>
    </source>
</reference>
<dbReference type="AlphaFoldDB" id="B6YS61"/>
<gene>
    <name evidence="2" type="ordered locus">CFPG_P1-12</name>
</gene>
<proteinExistence type="predicted"/>
<feature type="compositionally biased region" description="Acidic residues" evidence="1">
    <location>
        <begin position="22"/>
        <end position="35"/>
    </location>
</feature>
<geneLocation type="plasmid" evidence="2 3">
    <name>pCFPG1</name>
</geneLocation>
<evidence type="ECO:0000313" key="2">
    <source>
        <dbReference type="EMBL" id="BAG84033.1"/>
    </source>
</evidence>
<organism evidence="2 3">
    <name type="scientific">Azobacteroides pseudotrichonymphae genomovar. CFP2</name>
    <dbReference type="NCBI Taxonomy" id="511995"/>
    <lineage>
        <taxon>Bacteria</taxon>
        <taxon>Pseudomonadati</taxon>
        <taxon>Bacteroidota</taxon>
        <taxon>Bacteroidia</taxon>
        <taxon>Bacteroidales</taxon>
        <taxon>Candidatus Azobacteroides</taxon>
    </lineage>
</organism>
<name>B6YS61_AZOPC</name>
<dbReference type="EMBL" id="AP010657">
    <property type="protein sequence ID" value="BAG84033.1"/>
    <property type="molecule type" value="Genomic_DNA"/>
</dbReference>
<evidence type="ECO:0000256" key="1">
    <source>
        <dbReference type="SAM" id="MobiDB-lite"/>
    </source>
</evidence>
<keyword evidence="2" id="KW-0614">Plasmid</keyword>
<dbReference type="KEGG" id="aps:CFPG_P1-12"/>
<accession>B6YS61</accession>
<keyword evidence="3" id="KW-1185">Reference proteome</keyword>
<dbReference type="HOGENOM" id="CLU_1861106_0_0_10"/>
<protein>
    <submittedName>
        <fullName evidence="2">Uncharacterized protein</fullName>
    </submittedName>
</protein>
<evidence type="ECO:0000313" key="3">
    <source>
        <dbReference type="Proteomes" id="UP000000723"/>
    </source>
</evidence>
<dbReference type="RefSeq" id="WP_012572999.1">
    <property type="nucleotide sequence ID" value="NC_011564.1"/>
</dbReference>
<feature type="region of interest" description="Disordered" evidence="1">
    <location>
        <begin position="16"/>
        <end position="36"/>
    </location>
</feature>
<sequence length="137" mass="15541">MEDKLRIAIDKTGLEQLNSIEDGQEEEEEEEEDDGVFIPKQYKLSPALEQLNALSRSIKRDEKIAPKPEGLQKKWLNFIKDGIHSFVSGLIPGKKKFVPVDIRMLSPYPKSSTVIHNLPNLSINPFSTLSTTRNTIH</sequence>